<dbReference type="CDD" id="cd07043">
    <property type="entry name" value="STAS_anti-anti-sigma_factors"/>
    <property type="match status" value="1"/>
</dbReference>
<evidence type="ECO:0000259" key="1">
    <source>
        <dbReference type="PROSITE" id="PS50801"/>
    </source>
</evidence>
<sequence length="113" mass="12120">MLLRVDIEDRADHAVVTAAGEIDAATADTVADAVTGALADGYQQVLLDFARVTFIDSTGLGVLVKSHRAAETMGARFAVVHPTPQTRKLIRVLGLDQLLHIYDTHEQALADRG</sequence>
<dbReference type="PANTHER" id="PTHR33495:SF2">
    <property type="entry name" value="ANTI-SIGMA FACTOR ANTAGONIST TM_1081-RELATED"/>
    <property type="match status" value="1"/>
</dbReference>
<evidence type="ECO:0000313" key="3">
    <source>
        <dbReference type="Proteomes" id="UP000683575"/>
    </source>
</evidence>
<dbReference type="NCBIfam" id="TIGR00377">
    <property type="entry name" value="ant_ant_sig"/>
    <property type="match status" value="1"/>
</dbReference>
<reference evidence="2" key="1">
    <citation type="submission" date="2021-06" db="EMBL/GenBank/DDBJ databases">
        <title>Complete genome sequence of Nocardioides sp. G188.</title>
        <authorList>
            <person name="Im W.-T."/>
        </authorList>
    </citation>
    <scope>NUCLEOTIDE SEQUENCE</scope>
    <source>
        <strain evidence="2">G188</strain>
    </source>
</reference>
<gene>
    <name evidence="2" type="ORF">KRR39_06145</name>
</gene>
<dbReference type="Proteomes" id="UP000683575">
    <property type="component" value="Chromosome"/>
</dbReference>
<dbReference type="InterPro" id="IPR003658">
    <property type="entry name" value="Anti-sigma_ant"/>
</dbReference>
<accession>A0A975T0V7</accession>
<protein>
    <submittedName>
        <fullName evidence="2">STAS domain-containing protein</fullName>
    </submittedName>
</protein>
<dbReference type="KEGG" id="nps:KRR39_06145"/>
<keyword evidence="3" id="KW-1185">Reference proteome</keyword>
<feature type="domain" description="STAS" evidence="1">
    <location>
        <begin position="3"/>
        <end position="112"/>
    </location>
</feature>
<dbReference type="PANTHER" id="PTHR33495">
    <property type="entry name" value="ANTI-SIGMA FACTOR ANTAGONIST TM_1081-RELATED-RELATED"/>
    <property type="match status" value="1"/>
</dbReference>
<dbReference type="RefSeq" id="WP_216941203.1">
    <property type="nucleotide sequence ID" value="NZ_CP077062.1"/>
</dbReference>
<dbReference type="Pfam" id="PF01740">
    <property type="entry name" value="STAS"/>
    <property type="match status" value="1"/>
</dbReference>
<proteinExistence type="predicted"/>
<dbReference type="PROSITE" id="PS50801">
    <property type="entry name" value="STAS"/>
    <property type="match status" value="1"/>
</dbReference>
<dbReference type="AlphaFoldDB" id="A0A975T0V7"/>
<organism evidence="2 3">
    <name type="scientific">Nocardioides panacis</name>
    <dbReference type="NCBI Taxonomy" id="2849501"/>
    <lineage>
        <taxon>Bacteria</taxon>
        <taxon>Bacillati</taxon>
        <taxon>Actinomycetota</taxon>
        <taxon>Actinomycetes</taxon>
        <taxon>Propionibacteriales</taxon>
        <taxon>Nocardioidaceae</taxon>
        <taxon>Nocardioides</taxon>
    </lineage>
</organism>
<evidence type="ECO:0000313" key="2">
    <source>
        <dbReference type="EMBL" id="QWZ09357.1"/>
    </source>
</evidence>
<dbReference type="EMBL" id="CP077062">
    <property type="protein sequence ID" value="QWZ09357.1"/>
    <property type="molecule type" value="Genomic_DNA"/>
</dbReference>
<name>A0A975T0V7_9ACTN</name>
<dbReference type="GO" id="GO:0043856">
    <property type="term" value="F:anti-sigma factor antagonist activity"/>
    <property type="evidence" value="ECO:0007669"/>
    <property type="project" value="InterPro"/>
</dbReference>
<dbReference type="InterPro" id="IPR002645">
    <property type="entry name" value="STAS_dom"/>
</dbReference>